<dbReference type="EMBL" id="VXBL01006491">
    <property type="protein sequence ID" value="NXO56037.1"/>
    <property type="molecule type" value="Genomic_DNA"/>
</dbReference>
<evidence type="ECO:0000256" key="5">
    <source>
        <dbReference type="ARBA" id="ARBA00022475"/>
    </source>
</evidence>
<dbReference type="GO" id="GO:0015386">
    <property type="term" value="F:potassium:proton antiporter activity"/>
    <property type="evidence" value="ECO:0007669"/>
    <property type="project" value="TreeGrafter"/>
</dbReference>
<gene>
    <name evidence="16" type="primary">Slc9a6</name>
    <name evidence="16" type="ORF">ARAGUA_R05170</name>
</gene>
<keyword evidence="11 14" id="KW-0472">Membrane</keyword>
<keyword evidence="9" id="KW-0915">Sodium</keyword>
<evidence type="ECO:0000256" key="7">
    <source>
        <dbReference type="ARBA" id="ARBA00022753"/>
    </source>
</evidence>
<dbReference type="InterPro" id="IPR004709">
    <property type="entry name" value="NaH_exchanger"/>
</dbReference>
<dbReference type="PANTHER" id="PTHR10110:SF94">
    <property type="entry name" value="SODIUM_HYDROGEN EXCHANGER 6"/>
    <property type="match status" value="1"/>
</dbReference>
<evidence type="ECO:0000256" key="4">
    <source>
        <dbReference type="ARBA" id="ARBA00022448"/>
    </source>
</evidence>
<dbReference type="GO" id="GO:0098719">
    <property type="term" value="P:sodium ion import across plasma membrane"/>
    <property type="evidence" value="ECO:0007669"/>
    <property type="project" value="TreeGrafter"/>
</dbReference>
<dbReference type="PRINTS" id="PR01088">
    <property type="entry name" value="NAHEXCHNGR6"/>
</dbReference>
<feature type="transmembrane region" description="Helical" evidence="14">
    <location>
        <begin position="282"/>
        <end position="306"/>
    </location>
</feature>
<dbReference type="GO" id="GO:0051453">
    <property type="term" value="P:regulation of intracellular pH"/>
    <property type="evidence" value="ECO:0007669"/>
    <property type="project" value="TreeGrafter"/>
</dbReference>
<accession>A0A7L1T6S1</accession>
<comment type="similarity">
    <text evidence="3">Belongs to the monovalent cation:proton antiporter 1 (CPA1) transporter (TC 2.A.36) family.</text>
</comment>
<dbReference type="AlphaFoldDB" id="A0A7L1T6S1"/>
<keyword evidence="5" id="KW-1003">Cell membrane</keyword>
<keyword evidence="12" id="KW-0739">Sodium transport</keyword>
<evidence type="ECO:0000313" key="17">
    <source>
        <dbReference type="Proteomes" id="UP000567570"/>
    </source>
</evidence>
<evidence type="ECO:0000256" key="6">
    <source>
        <dbReference type="ARBA" id="ARBA00022692"/>
    </source>
</evidence>
<dbReference type="InterPro" id="IPR006153">
    <property type="entry name" value="Cation/H_exchanger_TM"/>
</dbReference>
<dbReference type="Pfam" id="PF00999">
    <property type="entry name" value="Na_H_Exchanger"/>
    <property type="match status" value="1"/>
</dbReference>
<feature type="transmembrane region" description="Helical" evidence="14">
    <location>
        <begin position="227"/>
        <end position="253"/>
    </location>
</feature>
<sequence length="612" mass="67165">HLTDACFSPGVLVGVVLRYGIHVPSDVNNVTLSCQVQTSPATLLVNVSGKYYEYTLKGEISAQELNNVQDNEMLRKVTFDPEVFFNILLPPIIFYAGYSLKRRHFFRNLGSILAYAFLGTAISCLVIGSVVYGCVALMKVTGQLGGDFYFTDCLLFGAIVSATDPVTVLAIFHELQVDVELYALLFGESVLNDAVAIVLSSSIVAYQPAGDNSHTFDVTAMFKSIGIFLGIFSGSFAMGAATGVVTALISFFLQFLSKLSLTIFNVTKFTKLREFPLLETGLFFLMSWSTFLLAEACVVAVLFCGITQAHYTYNNLSTESQHRTKQLFELLNFLAENFIFSYMGLALFTFQNHVFNPTFVVGAFLAIFLGRAANIYPLSFLLNLGRRNKIGTNLQHMMMFAGTLSHPCLDRVAFFLHVLTPACLEIFIIQLLISYEQCLASARCGAGGGVGVDADQENVGVPESERRSTKAESAWLFRMWYNFDHNYLKPLLTHSGPPLTTTLPGCCGPIARCLTSPQAYENQEQLKDDDSDLILNDGDISLTYGDSTVNTDSVASSGTSRRFVGNSSEDALDRELAFGDHELVIRGTRLVLPMDDSEPPSNVLDNARHGPA</sequence>
<comment type="subcellular location">
    <subcellularLocation>
        <location evidence="2">Cell membrane</location>
        <topology evidence="2">Multi-pass membrane protein</topology>
    </subcellularLocation>
    <subcellularLocation>
        <location evidence="1">Recycling endosome membrane</location>
        <topology evidence="1">Multi-pass membrane protein</topology>
    </subcellularLocation>
</comment>
<evidence type="ECO:0000256" key="13">
    <source>
        <dbReference type="SAM" id="MobiDB-lite"/>
    </source>
</evidence>
<keyword evidence="17" id="KW-1185">Reference proteome</keyword>
<evidence type="ECO:0000256" key="1">
    <source>
        <dbReference type="ARBA" id="ARBA00004195"/>
    </source>
</evidence>
<evidence type="ECO:0000256" key="2">
    <source>
        <dbReference type="ARBA" id="ARBA00004651"/>
    </source>
</evidence>
<keyword evidence="10" id="KW-0406">Ion transport</keyword>
<comment type="caution">
    <text evidence="16">The sequence shown here is derived from an EMBL/GenBank/DDBJ whole genome shotgun (WGS) entry which is preliminary data.</text>
</comment>
<dbReference type="InterPro" id="IPR002090">
    <property type="entry name" value="NHE-6/7/9"/>
</dbReference>
<evidence type="ECO:0000256" key="11">
    <source>
        <dbReference type="ARBA" id="ARBA00023136"/>
    </source>
</evidence>
<proteinExistence type="inferred from homology"/>
<evidence type="ECO:0000256" key="3">
    <source>
        <dbReference type="ARBA" id="ARBA00007367"/>
    </source>
</evidence>
<feature type="transmembrane region" description="Helical" evidence="14">
    <location>
        <begin position="149"/>
        <end position="172"/>
    </location>
</feature>
<dbReference type="GO" id="GO:0015385">
    <property type="term" value="F:sodium:proton antiporter activity"/>
    <property type="evidence" value="ECO:0007669"/>
    <property type="project" value="InterPro"/>
</dbReference>
<keyword evidence="6 14" id="KW-0812">Transmembrane</keyword>
<feature type="transmembrane region" description="Helical" evidence="14">
    <location>
        <begin position="83"/>
        <end position="100"/>
    </location>
</feature>
<feature type="transmembrane region" description="Helical" evidence="14">
    <location>
        <begin position="327"/>
        <end position="348"/>
    </location>
</feature>
<evidence type="ECO:0000256" key="12">
    <source>
        <dbReference type="ARBA" id="ARBA00023201"/>
    </source>
</evidence>
<dbReference type="PRINTS" id="PR01084">
    <property type="entry name" value="NAHEXCHNGR"/>
</dbReference>
<feature type="transmembrane region" description="Helical" evidence="14">
    <location>
        <begin position="360"/>
        <end position="382"/>
    </location>
</feature>
<feature type="domain" description="Cation/H+ exchanger transmembrane" evidence="15">
    <location>
        <begin position="77"/>
        <end position="402"/>
    </location>
</feature>
<evidence type="ECO:0000256" key="10">
    <source>
        <dbReference type="ARBA" id="ARBA00023065"/>
    </source>
</evidence>
<feature type="non-terminal residue" evidence="16">
    <location>
        <position position="1"/>
    </location>
</feature>
<protein>
    <submittedName>
        <fullName evidence="16">SL9A6 protein</fullName>
    </submittedName>
</protein>
<keyword evidence="8 14" id="KW-1133">Transmembrane helix</keyword>
<evidence type="ECO:0000256" key="8">
    <source>
        <dbReference type="ARBA" id="ARBA00022989"/>
    </source>
</evidence>
<dbReference type="Proteomes" id="UP000567570">
    <property type="component" value="Unassembled WGS sequence"/>
</dbReference>
<feature type="region of interest" description="Disordered" evidence="13">
    <location>
        <begin position="592"/>
        <end position="612"/>
    </location>
</feature>
<feature type="non-terminal residue" evidence="16">
    <location>
        <position position="612"/>
    </location>
</feature>
<name>A0A7L1T6S1_ARAGA</name>
<dbReference type="Gene3D" id="6.10.140.1330">
    <property type="match status" value="1"/>
</dbReference>
<dbReference type="InterPro" id="IPR018422">
    <property type="entry name" value="Cation/H_exchanger_CPA1"/>
</dbReference>
<feature type="transmembrane region" description="Helical" evidence="14">
    <location>
        <begin position="412"/>
        <end position="433"/>
    </location>
</feature>
<organism evidence="16 17">
    <name type="scientific">Aramus guarauna</name>
    <name type="common">Limpkin</name>
    <name type="synonym">Scolopax guarauna</name>
    <dbReference type="NCBI Taxonomy" id="54356"/>
    <lineage>
        <taxon>Eukaryota</taxon>
        <taxon>Metazoa</taxon>
        <taxon>Chordata</taxon>
        <taxon>Craniata</taxon>
        <taxon>Vertebrata</taxon>
        <taxon>Euteleostomi</taxon>
        <taxon>Archelosauria</taxon>
        <taxon>Archosauria</taxon>
        <taxon>Dinosauria</taxon>
        <taxon>Saurischia</taxon>
        <taxon>Theropoda</taxon>
        <taxon>Coelurosauria</taxon>
        <taxon>Aves</taxon>
        <taxon>Neognathae</taxon>
        <taxon>Neoaves</taxon>
        <taxon>Gruiformes</taxon>
        <taxon>Aramidae</taxon>
        <taxon>Aramus</taxon>
    </lineage>
</organism>
<keyword evidence="4" id="KW-0813">Transport</keyword>
<evidence type="ECO:0000259" key="15">
    <source>
        <dbReference type="Pfam" id="PF00999"/>
    </source>
</evidence>
<feature type="transmembrane region" description="Helical" evidence="14">
    <location>
        <begin position="112"/>
        <end position="137"/>
    </location>
</feature>
<evidence type="ECO:0000256" key="14">
    <source>
        <dbReference type="SAM" id="Phobius"/>
    </source>
</evidence>
<dbReference type="GO" id="GO:0055038">
    <property type="term" value="C:recycling endosome membrane"/>
    <property type="evidence" value="ECO:0007669"/>
    <property type="project" value="UniProtKB-SubCell"/>
</dbReference>
<dbReference type="GO" id="GO:0005886">
    <property type="term" value="C:plasma membrane"/>
    <property type="evidence" value="ECO:0007669"/>
    <property type="project" value="UniProtKB-SubCell"/>
</dbReference>
<keyword evidence="7" id="KW-0967">Endosome</keyword>
<dbReference type="PANTHER" id="PTHR10110">
    <property type="entry name" value="SODIUM/HYDROGEN EXCHANGER"/>
    <property type="match status" value="1"/>
</dbReference>
<evidence type="ECO:0000256" key="9">
    <source>
        <dbReference type="ARBA" id="ARBA00023053"/>
    </source>
</evidence>
<reference evidence="16 17" key="1">
    <citation type="submission" date="2019-09" db="EMBL/GenBank/DDBJ databases">
        <title>Bird 10,000 Genomes (B10K) Project - Family phase.</title>
        <authorList>
            <person name="Zhang G."/>
        </authorList>
    </citation>
    <scope>NUCLEOTIDE SEQUENCE [LARGE SCALE GENOMIC DNA]</scope>
    <source>
        <strain evidence="16">B10K-DU-002-11</strain>
        <tissue evidence="16">Muscle</tissue>
    </source>
</reference>
<evidence type="ECO:0000313" key="16">
    <source>
        <dbReference type="EMBL" id="NXO56037.1"/>
    </source>
</evidence>